<evidence type="ECO:0000313" key="3">
    <source>
        <dbReference type="Proteomes" id="UP000601108"/>
    </source>
</evidence>
<dbReference type="SUPFAM" id="SSF51206">
    <property type="entry name" value="cAMP-binding domain-like"/>
    <property type="match status" value="1"/>
</dbReference>
<evidence type="ECO:0000259" key="1">
    <source>
        <dbReference type="PROSITE" id="PS50042"/>
    </source>
</evidence>
<dbReference type="Pfam" id="PF00027">
    <property type="entry name" value="cNMP_binding"/>
    <property type="match status" value="1"/>
</dbReference>
<reference evidence="2 3" key="1">
    <citation type="journal article" date="2014" name="Int. J. Syst. Evol. Microbiol.">
        <title>Complete genome sequence of Corynebacterium casei LMG S-19264T (=DSM 44701T), isolated from a smear-ripened cheese.</title>
        <authorList>
            <consortium name="US DOE Joint Genome Institute (JGI-PGF)"/>
            <person name="Walter F."/>
            <person name="Albersmeier A."/>
            <person name="Kalinowski J."/>
            <person name="Ruckert C."/>
        </authorList>
    </citation>
    <scope>NUCLEOTIDE SEQUENCE [LARGE SCALE GENOMIC DNA]</scope>
    <source>
        <strain evidence="2 3">KCTC 12285</strain>
    </source>
</reference>
<keyword evidence="3" id="KW-1185">Reference proteome</keyword>
<comment type="caution">
    <text evidence="2">The sequence shown here is derived from an EMBL/GenBank/DDBJ whole genome shotgun (WGS) entry which is preliminary data.</text>
</comment>
<dbReference type="Gene3D" id="2.60.120.10">
    <property type="entry name" value="Jelly Rolls"/>
    <property type="match status" value="1"/>
</dbReference>
<name>A0A918N5V2_9FLAO</name>
<dbReference type="EMBL" id="BMWS01000041">
    <property type="protein sequence ID" value="GGX33686.1"/>
    <property type="molecule type" value="Genomic_DNA"/>
</dbReference>
<accession>A0A918N5V2</accession>
<proteinExistence type="predicted"/>
<sequence>MNELHKILEEIIGLTENEWKKFNSKLKKKEFKAKTVIIKEGRIASSLYFIESGLLRTYYNLDGKEINTYFACDKQFMSVFSSFINQTSSPEILEAIEDSKVYELSYQSLIDLYKDSSKFEKFGRILAEKNFLCAQERTLTMQTKTAKKKYLDFIKNYDKKIVLRVPQHQIASFLGIAPESLSRIRKEIFIS</sequence>
<organism evidence="2 3">
    <name type="scientific">Aquimarina muelleri</name>
    <dbReference type="NCBI Taxonomy" id="279356"/>
    <lineage>
        <taxon>Bacteria</taxon>
        <taxon>Pseudomonadati</taxon>
        <taxon>Bacteroidota</taxon>
        <taxon>Flavobacteriia</taxon>
        <taxon>Flavobacteriales</taxon>
        <taxon>Flavobacteriaceae</taxon>
        <taxon>Aquimarina</taxon>
    </lineage>
</organism>
<dbReference type="InterPro" id="IPR018490">
    <property type="entry name" value="cNMP-bd_dom_sf"/>
</dbReference>
<dbReference type="PROSITE" id="PS50042">
    <property type="entry name" value="CNMP_BINDING_3"/>
    <property type="match status" value="1"/>
</dbReference>
<dbReference type="InterPro" id="IPR014710">
    <property type="entry name" value="RmlC-like_jellyroll"/>
</dbReference>
<gene>
    <name evidence="2" type="ORF">GCM10007384_37940</name>
</gene>
<dbReference type="InterPro" id="IPR000595">
    <property type="entry name" value="cNMP-bd_dom"/>
</dbReference>
<dbReference type="RefSeq" id="WP_035088685.1">
    <property type="nucleotide sequence ID" value="NZ_BMWS01000041.1"/>
</dbReference>
<feature type="domain" description="Cyclic nucleotide-binding" evidence="1">
    <location>
        <begin position="10"/>
        <end position="65"/>
    </location>
</feature>
<dbReference type="Proteomes" id="UP000601108">
    <property type="component" value="Unassembled WGS sequence"/>
</dbReference>
<dbReference type="AlphaFoldDB" id="A0A918N5V2"/>
<protein>
    <submittedName>
        <fullName evidence="2">cAMP-binding protein</fullName>
    </submittedName>
</protein>
<dbReference type="CDD" id="cd00038">
    <property type="entry name" value="CAP_ED"/>
    <property type="match status" value="1"/>
</dbReference>
<evidence type="ECO:0000313" key="2">
    <source>
        <dbReference type="EMBL" id="GGX33686.1"/>
    </source>
</evidence>